<dbReference type="InterPro" id="IPR001647">
    <property type="entry name" value="HTH_TetR"/>
</dbReference>
<dbReference type="EMBL" id="QXUF01000005">
    <property type="protein sequence ID" value="RIN02856.1"/>
    <property type="molecule type" value="Genomic_DNA"/>
</dbReference>
<dbReference type="PROSITE" id="PS50977">
    <property type="entry name" value="HTH_TETR_2"/>
    <property type="match status" value="1"/>
</dbReference>
<dbReference type="InterPro" id="IPR050109">
    <property type="entry name" value="HTH-type_TetR-like_transc_reg"/>
</dbReference>
<dbReference type="RefSeq" id="WP_039067368.1">
    <property type="nucleotide sequence ID" value="NZ_CP150685.1"/>
</dbReference>
<organism evidence="6 7">
    <name type="scientific">Staphylococcus shinii</name>
    <dbReference type="NCBI Taxonomy" id="2912228"/>
    <lineage>
        <taxon>Bacteria</taxon>
        <taxon>Bacillati</taxon>
        <taxon>Bacillota</taxon>
        <taxon>Bacilli</taxon>
        <taxon>Bacillales</taxon>
        <taxon>Staphylococcaceae</taxon>
        <taxon>Staphylococcus</taxon>
    </lineage>
</organism>
<reference evidence="6 7" key="1">
    <citation type="journal article" date="2016" name="Front. Microbiol.">
        <title>Comprehensive Phylogenetic Analysis of Bovine Non-aureus Staphylococci Species Based on Whole-Genome Sequencing.</title>
        <authorList>
            <person name="Naushad S."/>
            <person name="Barkema H.W."/>
            <person name="Luby C."/>
            <person name="Condas L.A."/>
            <person name="Nobrega D.B."/>
            <person name="Carson D.A."/>
            <person name="De Buck J."/>
        </authorList>
    </citation>
    <scope>NUCLEOTIDE SEQUENCE [LARGE SCALE GENOMIC DNA]</scope>
    <source>
        <strain evidence="6 7">SNUC 4554</strain>
    </source>
</reference>
<name>A0A418IIT6_9STAP</name>
<dbReference type="PANTHER" id="PTHR30055">
    <property type="entry name" value="HTH-TYPE TRANSCRIPTIONAL REGULATOR RUTR"/>
    <property type="match status" value="1"/>
</dbReference>
<dbReference type="OrthoDB" id="9806334at2"/>
<dbReference type="PRINTS" id="PR00455">
    <property type="entry name" value="HTHTETR"/>
</dbReference>
<dbReference type="PANTHER" id="PTHR30055:SF234">
    <property type="entry name" value="HTH-TYPE TRANSCRIPTIONAL REGULATOR BETI"/>
    <property type="match status" value="1"/>
</dbReference>
<keyword evidence="7" id="KW-1185">Reference proteome</keyword>
<dbReference type="GO" id="GO:0000976">
    <property type="term" value="F:transcription cis-regulatory region binding"/>
    <property type="evidence" value="ECO:0007669"/>
    <property type="project" value="TreeGrafter"/>
</dbReference>
<feature type="domain" description="HTH tetR-type" evidence="5">
    <location>
        <begin position="4"/>
        <end position="64"/>
    </location>
</feature>
<dbReference type="InterPro" id="IPR041479">
    <property type="entry name" value="TetR_CgmR_C"/>
</dbReference>
<evidence type="ECO:0000256" key="2">
    <source>
        <dbReference type="ARBA" id="ARBA00023125"/>
    </source>
</evidence>
<evidence type="ECO:0000256" key="3">
    <source>
        <dbReference type="ARBA" id="ARBA00023163"/>
    </source>
</evidence>
<evidence type="ECO:0000313" key="7">
    <source>
        <dbReference type="Proteomes" id="UP000286317"/>
    </source>
</evidence>
<comment type="caution">
    <text evidence="6">The sequence shown here is derived from an EMBL/GenBank/DDBJ whole genome shotgun (WGS) entry which is preliminary data.</text>
</comment>
<dbReference type="Pfam" id="PF00440">
    <property type="entry name" value="TetR_N"/>
    <property type="match status" value="1"/>
</dbReference>
<sequence>MPRVSKRIQLLQAAAAIVDEQGSEYLTLDAVAKRAGVSKGGLLYHFQNKFALIQGLVDHADELYRNNVNEYVEKDNNENGKWVRAFIEATREHRAENGSITSGMLAAQGINSNLLLPLQDTYKEWQHNIENDGLDKVDATIIRLAVDGLWLSEIFGLDNLDESMREKVLDRLTEYTQSDKND</sequence>
<dbReference type="InterPro" id="IPR009057">
    <property type="entry name" value="Homeodomain-like_sf"/>
</dbReference>
<evidence type="ECO:0000313" key="6">
    <source>
        <dbReference type="EMBL" id="RIN02856.1"/>
    </source>
</evidence>
<dbReference type="InterPro" id="IPR036271">
    <property type="entry name" value="Tet_transcr_reg_TetR-rel_C_sf"/>
</dbReference>
<dbReference type="Pfam" id="PF17937">
    <property type="entry name" value="TetR_C_28"/>
    <property type="match status" value="1"/>
</dbReference>
<dbReference type="AlphaFoldDB" id="A0A418IIT6"/>
<proteinExistence type="predicted"/>
<evidence type="ECO:0000259" key="5">
    <source>
        <dbReference type="PROSITE" id="PS50977"/>
    </source>
</evidence>
<accession>A0A418IIT6</accession>
<keyword evidence="3" id="KW-0804">Transcription</keyword>
<dbReference type="Proteomes" id="UP000286317">
    <property type="component" value="Unassembled WGS sequence"/>
</dbReference>
<evidence type="ECO:0000256" key="1">
    <source>
        <dbReference type="ARBA" id="ARBA00023015"/>
    </source>
</evidence>
<protein>
    <submittedName>
        <fullName evidence="6">TetR/AcrR family transcriptional regulator</fullName>
    </submittedName>
</protein>
<dbReference type="SUPFAM" id="SSF48498">
    <property type="entry name" value="Tetracyclin repressor-like, C-terminal domain"/>
    <property type="match status" value="1"/>
</dbReference>
<dbReference type="SUPFAM" id="SSF46689">
    <property type="entry name" value="Homeodomain-like"/>
    <property type="match status" value="1"/>
</dbReference>
<gene>
    <name evidence="6" type="ORF">BU112_01325</name>
</gene>
<evidence type="ECO:0000256" key="4">
    <source>
        <dbReference type="PROSITE-ProRule" id="PRU00335"/>
    </source>
</evidence>
<dbReference type="GO" id="GO:0003700">
    <property type="term" value="F:DNA-binding transcription factor activity"/>
    <property type="evidence" value="ECO:0007669"/>
    <property type="project" value="TreeGrafter"/>
</dbReference>
<keyword evidence="2 4" id="KW-0238">DNA-binding</keyword>
<keyword evidence="1" id="KW-0805">Transcription regulation</keyword>
<dbReference type="Gene3D" id="1.10.357.10">
    <property type="entry name" value="Tetracycline Repressor, domain 2"/>
    <property type="match status" value="1"/>
</dbReference>
<feature type="DNA-binding region" description="H-T-H motif" evidence="4">
    <location>
        <begin position="27"/>
        <end position="46"/>
    </location>
</feature>